<dbReference type="InterPro" id="IPR005365">
    <property type="entry name" value="Npr3"/>
</dbReference>
<keyword evidence="8" id="KW-1185">Reference proteome</keyword>
<sequence>MSFNLPNPSLVGILLVISTHSGPQLIYKYPFNWTDTSSSTKRGTDNKVFSTSDKDKDENQHEDDEDDELYEYKSKVGDLLEDEDDQNILNEQNANHRGAYGLNLKAWDFDHSHFYLGTKLELKSFLDEQNIARTKLLSKRKALPAKKESALRNFGHGDPRLGAAEDGVEKRTKVSAGEIKAADRRSNISDQLFGIDPAYLCEMLSPPREMCNTRFELAVEDKVFLGLPVHKNSNGTWRSASSKKSGGHGKKRKKDKEKEKEKDKDKDKDRDKDKDKDKDRDKDRDRDRDRDKDKDNDDGNENENDNEEQRSKNAQGNGKSSSSTINLNMFHVAFVMNPPPVESNYRIDEMFQHVISKLSLALKHAQQKHDFMGEQVKQILKMRDENVDEFTMLQRSSLCKMIFNCYEAIGSSKIANLLIDTKTMSFQIPIKSEFPSLPKPSVPFIPGAYLSSTVNLLSSNGLINVGQSTRYGQSHDTLTQVDGDEEDLIVHFALLLLDDPENIIRDMKTANDSMLAEFIKSIKPTESLIKLTVRIPSFDIRHVRELAFQLIYWRRARVIPPLSARSVYVLSPMAPLTTKLFNDTLAFKEKFSMLPSLPHFLKLLSPHFRKPQQFASIIPSRDHRHSYLQALGWLHRFGYVTQQLTFIWLKISKAIRIKVEEDIENENISKRGKKGKSIESKGESTDNTSKVVEKKFVPSSDNVISRPEADSYSKSSGNELAEHLKKASTVTMVEDDDVVILDPGRASTLERRWINEVIFECKLSMELTAVFYKLLKYMNGENPLELLLMRENVTRADLKKILYAIEYHITSVRHW</sequence>
<feature type="compositionally biased region" description="Polar residues" evidence="5">
    <location>
        <begin position="37"/>
        <end position="51"/>
    </location>
</feature>
<evidence type="ECO:0000259" key="6">
    <source>
        <dbReference type="Pfam" id="PF24064"/>
    </source>
</evidence>
<feature type="compositionally biased region" description="Basic and acidic residues" evidence="5">
    <location>
        <begin position="256"/>
        <end position="297"/>
    </location>
</feature>
<protein>
    <recommendedName>
        <fullName evidence="2 4">Nitrogen permease regulator 3</fullName>
    </recommendedName>
    <alternativeName>
        <fullName evidence="3 4">Required for meiotic nuclear division protein 11</fullName>
    </alternativeName>
</protein>
<feature type="region of interest" description="Disordered" evidence="5">
    <location>
        <begin position="229"/>
        <end position="323"/>
    </location>
</feature>
<dbReference type="GeneID" id="92207018"/>
<accession>A0ABP0ZHG2</accession>
<feature type="compositionally biased region" description="Basic residues" evidence="5">
    <location>
        <begin position="245"/>
        <end position="255"/>
    </location>
</feature>
<organism evidence="7 8">
    <name type="scientific">Lodderomyces beijingensis</name>
    <dbReference type="NCBI Taxonomy" id="1775926"/>
    <lineage>
        <taxon>Eukaryota</taxon>
        <taxon>Fungi</taxon>
        <taxon>Dikarya</taxon>
        <taxon>Ascomycota</taxon>
        <taxon>Saccharomycotina</taxon>
        <taxon>Pichiomycetes</taxon>
        <taxon>Debaryomycetaceae</taxon>
        <taxon>Candida/Lodderomyces clade</taxon>
        <taxon>Lodderomyces</taxon>
    </lineage>
</organism>
<evidence type="ECO:0000256" key="1">
    <source>
        <dbReference type="ARBA" id="ARBA00010546"/>
    </source>
</evidence>
<feature type="compositionally biased region" description="Polar residues" evidence="5">
    <location>
        <begin position="231"/>
        <end position="244"/>
    </location>
</feature>
<keyword evidence="4" id="KW-0732">Signal</keyword>
<feature type="region of interest" description="Disordered" evidence="5">
    <location>
        <begin position="37"/>
        <end position="68"/>
    </location>
</feature>
<evidence type="ECO:0000313" key="7">
    <source>
        <dbReference type="EMBL" id="CAK9437444.1"/>
    </source>
</evidence>
<feature type="compositionally biased region" description="Polar residues" evidence="5">
    <location>
        <begin position="312"/>
        <end position="323"/>
    </location>
</feature>
<feature type="domain" description="GATOR1 complex protein NPRL3 C-terminal HTH" evidence="6">
    <location>
        <begin position="747"/>
        <end position="809"/>
    </location>
</feature>
<keyword evidence="4" id="KW-0469">Meiosis</keyword>
<dbReference type="InterPro" id="IPR056603">
    <property type="entry name" value="HTH_NPRL3"/>
</dbReference>
<evidence type="ECO:0000256" key="3">
    <source>
        <dbReference type="ARBA" id="ARBA00030028"/>
    </source>
</evidence>
<comment type="subcellular location">
    <subcellularLocation>
        <location evidence="4">Vacuole membrane</location>
        <topology evidence="4">Peripheral membrane protein</topology>
    </subcellularLocation>
</comment>
<dbReference type="RefSeq" id="XP_066828760.1">
    <property type="nucleotide sequence ID" value="XM_066971753.1"/>
</dbReference>
<name>A0ABP0ZHG2_9ASCO</name>
<dbReference type="Proteomes" id="UP001497383">
    <property type="component" value="Chromosome 2"/>
</dbReference>
<evidence type="ECO:0000256" key="4">
    <source>
        <dbReference type="RuleBase" id="RU368069"/>
    </source>
</evidence>
<proteinExistence type="inferred from homology"/>
<dbReference type="Pfam" id="PF24064">
    <property type="entry name" value="HTH_NPRL3"/>
    <property type="match status" value="1"/>
</dbReference>
<feature type="region of interest" description="Disordered" evidence="5">
    <location>
        <begin position="669"/>
        <end position="692"/>
    </location>
</feature>
<dbReference type="EMBL" id="OZ022406">
    <property type="protein sequence ID" value="CAK9437444.1"/>
    <property type="molecule type" value="Genomic_DNA"/>
</dbReference>
<dbReference type="PANTHER" id="PTHR13153:SF5">
    <property type="entry name" value="GATOR COMPLEX PROTEIN NPRL3"/>
    <property type="match status" value="1"/>
</dbReference>
<evidence type="ECO:0000313" key="8">
    <source>
        <dbReference type="Proteomes" id="UP001497383"/>
    </source>
</evidence>
<evidence type="ECO:0000256" key="5">
    <source>
        <dbReference type="SAM" id="MobiDB-lite"/>
    </source>
</evidence>
<evidence type="ECO:0000256" key="2">
    <source>
        <dbReference type="ARBA" id="ARBA00017880"/>
    </source>
</evidence>
<dbReference type="Pfam" id="PF03666">
    <property type="entry name" value="NPR3"/>
    <property type="match status" value="1"/>
</dbReference>
<gene>
    <name evidence="7" type="ORF">LODBEIA_P18220</name>
</gene>
<comment type="similarity">
    <text evidence="1 4">Belongs to the NPR3 family.</text>
</comment>
<comment type="function">
    <text evidence="4">Mediates inactivation of the TORC1 complex in response to amino acid starvation. Required for meiotic nuclear division.</text>
</comment>
<reference evidence="7 8" key="1">
    <citation type="submission" date="2024-03" db="EMBL/GenBank/DDBJ databases">
        <authorList>
            <person name="Brejova B."/>
        </authorList>
    </citation>
    <scope>NUCLEOTIDE SEQUENCE [LARGE SCALE GENOMIC DNA]</scope>
    <source>
        <strain evidence="7 8">CBS 14171</strain>
    </source>
</reference>
<dbReference type="PANTHER" id="PTHR13153">
    <property type="entry name" value="CGTHBA PROTEIN -14 GENE PROTEIN"/>
    <property type="match status" value="1"/>
</dbReference>